<evidence type="ECO:0000256" key="1">
    <source>
        <dbReference type="SAM" id="SignalP"/>
    </source>
</evidence>
<feature type="domain" description="Flagella basal body P-ring formation protein FlgA SAF" evidence="2">
    <location>
        <begin position="79"/>
        <end position="151"/>
    </location>
</feature>
<feature type="chain" id="PRO_5047499763" evidence="1">
    <location>
        <begin position="21"/>
        <end position="173"/>
    </location>
</feature>
<dbReference type="Gene3D" id="2.30.30.760">
    <property type="match status" value="1"/>
</dbReference>
<evidence type="ECO:0000259" key="2">
    <source>
        <dbReference type="Pfam" id="PF13144"/>
    </source>
</evidence>
<protein>
    <submittedName>
        <fullName evidence="3">Flagella basal body P-ring formation protein FlgA</fullName>
    </submittedName>
</protein>
<dbReference type="Pfam" id="PF13144">
    <property type="entry name" value="ChapFlgA"/>
    <property type="match status" value="1"/>
</dbReference>
<feature type="signal peptide" evidence="1">
    <location>
        <begin position="1"/>
        <end position="20"/>
    </location>
</feature>
<accession>A0ABV7XD87</accession>
<name>A0ABV7XD87_9SPHN</name>
<gene>
    <name evidence="3" type="ORF">ACFOMD_16310</name>
</gene>
<comment type="caution">
    <text evidence="3">The sequence shown here is derived from an EMBL/GenBank/DDBJ whole genome shotgun (WGS) entry which is preliminary data.</text>
</comment>
<keyword evidence="3" id="KW-0966">Cell projection</keyword>
<evidence type="ECO:0000313" key="3">
    <source>
        <dbReference type="EMBL" id="MFC3714136.1"/>
    </source>
</evidence>
<sequence length="173" mass="18075">MTLFRHLILPALLIATPLAAAPTAGFEDLDKLEARVIAAVGAGIGEPGGPQRPIDRRLRLASCPNAPMIAMSFTGAATLECEAIGWRIHVPLARTMIASPAAAAARVKEEPVIKKGDQVEVVAVGTTFTVSTVAVAQQDGAPGDRIRLKGDGKATPFFAQVDSPGRVVVSRFN</sequence>
<evidence type="ECO:0000313" key="4">
    <source>
        <dbReference type="Proteomes" id="UP001595615"/>
    </source>
</evidence>
<dbReference type="Proteomes" id="UP001595615">
    <property type="component" value="Unassembled WGS sequence"/>
</dbReference>
<keyword evidence="3" id="KW-0282">Flagellum</keyword>
<keyword evidence="4" id="KW-1185">Reference proteome</keyword>
<proteinExistence type="predicted"/>
<dbReference type="EMBL" id="JBHRXV010000011">
    <property type="protein sequence ID" value="MFC3714136.1"/>
    <property type="molecule type" value="Genomic_DNA"/>
</dbReference>
<dbReference type="RefSeq" id="WP_380863285.1">
    <property type="nucleotide sequence ID" value="NZ_JBHRXV010000011.1"/>
</dbReference>
<keyword evidence="1" id="KW-0732">Signal</keyword>
<reference evidence="4" key="1">
    <citation type="journal article" date="2019" name="Int. J. Syst. Evol. Microbiol.">
        <title>The Global Catalogue of Microorganisms (GCM) 10K type strain sequencing project: providing services to taxonomists for standard genome sequencing and annotation.</title>
        <authorList>
            <consortium name="The Broad Institute Genomics Platform"/>
            <consortium name="The Broad Institute Genome Sequencing Center for Infectious Disease"/>
            <person name="Wu L."/>
            <person name="Ma J."/>
        </authorList>
    </citation>
    <scope>NUCLEOTIDE SEQUENCE [LARGE SCALE GENOMIC DNA]</scope>
    <source>
        <strain evidence="4">KCTC 42644</strain>
    </source>
</reference>
<organism evidence="3 4">
    <name type="scientific">Sphingoaurantiacus capsulatus</name>
    <dbReference type="NCBI Taxonomy" id="1771310"/>
    <lineage>
        <taxon>Bacteria</taxon>
        <taxon>Pseudomonadati</taxon>
        <taxon>Pseudomonadota</taxon>
        <taxon>Alphaproteobacteria</taxon>
        <taxon>Sphingomonadales</taxon>
        <taxon>Sphingosinicellaceae</taxon>
        <taxon>Sphingoaurantiacus</taxon>
    </lineage>
</organism>
<dbReference type="InterPro" id="IPR017585">
    <property type="entry name" value="SAF_FlgA"/>
</dbReference>
<keyword evidence="3" id="KW-0969">Cilium</keyword>